<accession>A0A6J7RP08</accession>
<dbReference type="EMBL" id="CAFBPW010000043">
    <property type="protein sequence ID" value="CAB5030545.1"/>
    <property type="molecule type" value="Genomic_DNA"/>
</dbReference>
<dbReference type="AlphaFoldDB" id="A0A6J7RP08"/>
<name>A0A6J7RP08_9ZZZZ</name>
<reference evidence="2" key="1">
    <citation type="submission" date="2020-05" db="EMBL/GenBank/DDBJ databases">
        <authorList>
            <person name="Chiriac C."/>
            <person name="Salcher M."/>
            <person name="Ghai R."/>
            <person name="Kavagutti S V."/>
        </authorList>
    </citation>
    <scope>NUCLEOTIDE SEQUENCE</scope>
</reference>
<dbReference type="SUPFAM" id="SSF53756">
    <property type="entry name" value="UDP-Glycosyltransferase/glycogen phosphorylase"/>
    <property type="match status" value="1"/>
</dbReference>
<dbReference type="Pfam" id="PF13692">
    <property type="entry name" value="Glyco_trans_1_4"/>
    <property type="match status" value="1"/>
</dbReference>
<protein>
    <submittedName>
        <fullName evidence="2">Unannotated protein</fullName>
    </submittedName>
</protein>
<gene>
    <name evidence="2" type="ORF">UFOPK4173_00565</name>
</gene>
<organism evidence="2">
    <name type="scientific">freshwater metagenome</name>
    <dbReference type="NCBI Taxonomy" id="449393"/>
    <lineage>
        <taxon>unclassified sequences</taxon>
        <taxon>metagenomes</taxon>
        <taxon>ecological metagenomes</taxon>
    </lineage>
</organism>
<evidence type="ECO:0000313" key="2">
    <source>
        <dbReference type="EMBL" id="CAB5030545.1"/>
    </source>
</evidence>
<sequence length="404" mass="42996">MRHLLIDSFVNRVSAGPTVTFVGHDASRTGAPVMLYSFLRWLQSEGIQGVELALLAAGPLLSEYQRVAPTHVLASRLVRRSEQLRAVMNSLGHPIAVPSAIQGIGLRGIAKSEIVMANTLASLNTARLLAARSGQNGKPSELVCHVHELDGVAERVLPASPPVRERLLSSVDRFAAASEAVAEMLVDRLGISSGRVTVIEEFIEAPRPSSRAVSMALQRMVGEANRPVILNVGAMNHRKGPERFVDLMSTLVAHPSLPVGVWLGGERGSSVWLEMEHSIAASGLQDCVVLLESREDSASYIAAADLVVSTAIEDPYPLSVLEAGAAGKAVVSFESGGVIDMLRAVGQAELLLPIGDTLGMSAAVASLLDNPRDRELIGTQLAEWVNTTHLVEHIAPALWQVVKG</sequence>
<proteinExistence type="predicted"/>
<dbReference type="Pfam" id="PF13439">
    <property type="entry name" value="Glyco_transf_4"/>
    <property type="match status" value="1"/>
</dbReference>
<dbReference type="Gene3D" id="3.40.50.2000">
    <property type="entry name" value="Glycogen Phosphorylase B"/>
    <property type="match status" value="2"/>
</dbReference>
<evidence type="ECO:0000259" key="1">
    <source>
        <dbReference type="Pfam" id="PF13439"/>
    </source>
</evidence>
<dbReference type="PANTHER" id="PTHR12526">
    <property type="entry name" value="GLYCOSYLTRANSFERASE"/>
    <property type="match status" value="1"/>
</dbReference>
<dbReference type="InterPro" id="IPR028098">
    <property type="entry name" value="Glyco_trans_4-like_N"/>
</dbReference>
<dbReference type="CDD" id="cd03801">
    <property type="entry name" value="GT4_PimA-like"/>
    <property type="match status" value="1"/>
</dbReference>
<feature type="domain" description="Glycosyltransferase subfamily 4-like N-terminal" evidence="1">
    <location>
        <begin position="30"/>
        <end position="203"/>
    </location>
</feature>